<dbReference type="Pfam" id="PF00270">
    <property type="entry name" value="DEAD"/>
    <property type="match status" value="1"/>
</dbReference>
<organism evidence="3 4">
    <name type="scientific">Vibrio europaeus</name>
    <dbReference type="NCBI Taxonomy" id="300876"/>
    <lineage>
        <taxon>Bacteria</taxon>
        <taxon>Pseudomonadati</taxon>
        <taxon>Pseudomonadota</taxon>
        <taxon>Gammaproteobacteria</taxon>
        <taxon>Vibrionales</taxon>
        <taxon>Vibrionaceae</taxon>
        <taxon>Vibrio</taxon>
        <taxon>Vibrio oreintalis group</taxon>
    </lineage>
</organism>
<reference evidence="3 4" key="1">
    <citation type="submission" date="2016-03" db="EMBL/GenBank/DDBJ databases">
        <title>Draft genome sequence of the Vibrio tubiashii subs. europaeus.</title>
        <authorList>
            <person name="Spinard E."/>
            <person name="Dubert J."/>
            <person name="Nelson D.R."/>
            <person name="Barja J.L."/>
        </authorList>
    </citation>
    <scope>NUCLEOTIDE SEQUENCE [LARGE SCALE GENOMIC DNA]</scope>
    <source>
        <strain evidence="4">PP-638</strain>
        <strain evidence="3">PP2-638</strain>
    </source>
</reference>
<keyword evidence="2" id="KW-0347">Helicase</keyword>
<reference evidence="2" key="2">
    <citation type="submission" date="2022-11" db="EMBL/GenBank/DDBJ databases">
        <title>Role of the vibriolysin VemA secreted by the emergent pathogen Vibrio europaeus in the colonization of Manila clam mucus.</title>
        <authorList>
            <person name="Martinez C."/>
            <person name="Rodriguez S."/>
            <person name="Vences A."/>
            <person name="Barja J.L."/>
            <person name="Toranzo A.E."/>
            <person name="Dubert J."/>
        </authorList>
    </citation>
    <scope>NUCLEOTIDE SEQUENCE</scope>
    <source>
        <strain evidence="2">3454</strain>
    </source>
</reference>
<dbReference type="EMBL" id="JAPFIT010000037">
    <property type="protein sequence ID" value="MDC5743620.1"/>
    <property type="molecule type" value="Genomic_DNA"/>
</dbReference>
<gene>
    <name evidence="3" type="ORF">AZ468_11270</name>
    <name evidence="2" type="ORF">OPW20_26605</name>
</gene>
<accession>A0A178JD59</accession>
<comment type="caution">
    <text evidence="3">The sequence shown here is derived from an EMBL/GenBank/DDBJ whole genome shotgun (WGS) entry which is preliminary data.</text>
</comment>
<dbReference type="Proteomes" id="UP001150001">
    <property type="component" value="Unassembled WGS sequence"/>
</dbReference>
<evidence type="ECO:0000313" key="5">
    <source>
        <dbReference type="Proteomes" id="UP001150001"/>
    </source>
</evidence>
<dbReference type="InterPro" id="IPR027417">
    <property type="entry name" value="P-loop_NTPase"/>
</dbReference>
<evidence type="ECO:0000259" key="1">
    <source>
        <dbReference type="PROSITE" id="PS51192"/>
    </source>
</evidence>
<name>A0A178JD59_9VIBR</name>
<dbReference type="GO" id="GO:0003676">
    <property type="term" value="F:nucleic acid binding"/>
    <property type="evidence" value="ECO:0007669"/>
    <property type="project" value="InterPro"/>
</dbReference>
<keyword evidence="5" id="KW-1185">Reference proteome</keyword>
<protein>
    <submittedName>
        <fullName evidence="2">DEAD/DEAH box helicase</fullName>
    </submittedName>
</protein>
<dbReference type="OrthoDB" id="9815222at2"/>
<dbReference type="GO" id="GO:0004386">
    <property type="term" value="F:helicase activity"/>
    <property type="evidence" value="ECO:0007669"/>
    <property type="project" value="UniProtKB-KW"/>
</dbReference>
<evidence type="ECO:0000313" key="3">
    <source>
        <dbReference type="EMBL" id="OAM99519.1"/>
    </source>
</evidence>
<dbReference type="AlphaFoldDB" id="A0A178JD59"/>
<dbReference type="EMBL" id="LUAX01000002">
    <property type="protein sequence ID" value="OAM99519.1"/>
    <property type="molecule type" value="Genomic_DNA"/>
</dbReference>
<dbReference type="PROSITE" id="PS51192">
    <property type="entry name" value="HELICASE_ATP_BIND_1"/>
    <property type="match status" value="1"/>
</dbReference>
<dbReference type="SUPFAM" id="SSF52540">
    <property type="entry name" value="P-loop containing nucleoside triphosphate hydrolases"/>
    <property type="match status" value="1"/>
</dbReference>
<feature type="domain" description="Helicase ATP-binding" evidence="1">
    <location>
        <begin position="132"/>
        <end position="269"/>
    </location>
</feature>
<keyword evidence="2" id="KW-0067">ATP-binding</keyword>
<sequence length="822" mass="96204">MATSFNWLKEVDIFSESMRKMSLNKPLDSEELEFVLTCAILFFKEYGGDKRKSPYFQLAYYITLKCAINNENYEPLLDASANFGLYPISKYILNNILSEDDSYNTFSLDYQLEKFKHSDVFETYEQRQSREEMVTSENKENCYVAPTSFGKSSLIVEIINRDKINKVAIIVPTKSLLIQTYKLIKSKFPFEHIIFHDEMYDGSDSFISIFTQERALRLLKNKDISFDVLIIDEAHNVFEMDSRSLLLTRLIRRNRQRNPKSINYYLSPLISEIGNLKVSNEQEIFERRIINNIKEADISEYRNNGEVHKYNRFLNEFYPSESNSNSFIKYIIDNKKEKNFIYLRAPKRVEQLAVYLDSELRAINSEELLELSDVISKNVHSDFYCVDYVKKGLVYLHGKLPDLIKEYLEHKFTHTKEIGYIVANSVILEGVNLPVDNLFILNTYNLDAKSLTNLIGRVNRLNEVFDEKNRSLSKLLPSVHFVNSVEFNGKNGNMVNKIQHLKSGIFKDVVKNPLLTNFSFDNIKTELRRAEKKSDFHNIDRIESKIRTMEEIIEREDFLVFNEGDDSTRIKRILMESALSSAYYDSESIFDKLEDKISEVVEDINWSDASVIDKIYLFFIDGFEDHISNAEFSRLKHPKARAFYKMFTENLHRLTLKEHISDTVKYFYSIRHSNAGNELFVGNSYGEIPKSSEYDSYSNNVYIDLSQKSHKELVNIALVKIKIESDFVSYTLNEYVNILFELELISEAEYELHIYGTTNKSNSEFVKIGLSGSLINKLDRDNQTENLKINEFGTIEYNQKFRDYLVRQDDLIQFEVSKYIDI</sequence>
<dbReference type="InterPro" id="IPR011545">
    <property type="entry name" value="DEAD/DEAH_box_helicase_dom"/>
</dbReference>
<dbReference type="InterPro" id="IPR014001">
    <property type="entry name" value="Helicase_ATP-bd"/>
</dbReference>
<evidence type="ECO:0000313" key="4">
    <source>
        <dbReference type="Proteomes" id="UP000094761"/>
    </source>
</evidence>
<proteinExistence type="predicted"/>
<dbReference type="GO" id="GO:0005524">
    <property type="term" value="F:ATP binding"/>
    <property type="evidence" value="ECO:0007669"/>
    <property type="project" value="InterPro"/>
</dbReference>
<keyword evidence="2" id="KW-0378">Hydrolase</keyword>
<evidence type="ECO:0000313" key="2">
    <source>
        <dbReference type="EMBL" id="MDC5743620.1"/>
    </source>
</evidence>
<dbReference type="Proteomes" id="UP000094761">
    <property type="component" value="Unassembled WGS sequence"/>
</dbReference>
<keyword evidence="2" id="KW-0547">Nucleotide-binding</keyword>
<dbReference type="GeneID" id="78076280"/>
<dbReference type="SMART" id="SM00487">
    <property type="entry name" value="DEXDc"/>
    <property type="match status" value="1"/>
</dbReference>
<dbReference type="Gene3D" id="3.40.50.300">
    <property type="entry name" value="P-loop containing nucleotide triphosphate hydrolases"/>
    <property type="match status" value="2"/>
</dbReference>
<dbReference type="RefSeq" id="WP_069667483.1">
    <property type="nucleotide sequence ID" value="NZ_JAPFIM010000028.1"/>
</dbReference>